<proteinExistence type="predicted"/>
<gene>
    <name evidence="1" type="ORF">ALMOND_2B020076</name>
</gene>
<dbReference type="AlphaFoldDB" id="A0A5E4GBG1"/>
<organism evidence="1 2">
    <name type="scientific">Prunus dulcis</name>
    <name type="common">Almond</name>
    <name type="synonym">Amygdalus dulcis</name>
    <dbReference type="NCBI Taxonomy" id="3755"/>
    <lineage>
        <taxon>Eukaryota</taxon>
        <taxon>Viridiplantae</taxon>
        <taxon>Streptophyta</taxon>
        <taxon>Embryophyta</taxon>
        <taxon>Tracheophyta</taxon>
        <taxon>Spermatophyta</taxon>
        <taxon>Magnoliopsida</taxon>
        <taxon>eudicotyledons</taxon>
        <taxon>Gunneridae</taxon>
        <taxon>Pentapetalae</taxon>
        <taxon>rosids</taxon>
        <taxon>fabids</taxon>
        <taxon>Rosales</taxon>
        <taxon>Rosaceae</taxon>
        <taxon>Amygdaloideae</taxon>
        <taxon>Amygdaleae</taxon>
        <taxon>Prunus</taxon>
    </lineage>
</organism>
<evidence type="ECO:0000313" key="1">
    <source>
        <dbReference type="EMBL" id="VVA36918.1"/>
    </source>
</evidence>
<dbReference type="Proteomes" id="UP000327085">
    <property type="component" value="Chromosome 6"/>
</dbReference>
<sequence>MSEDIGHLKETTINTIMNKLKIEVNVLHAIMEDWVGIVEGGANVVIRDGSPIRIEEGIEMQRGTMTEKKSMGDSTLQVANEPFQGLPIRRSRAMHELRELVDRERDVRVGEAEVLEATNELTKDSGICEGRAIREN</sequence>
<reference evidence="2" key="1">
    <citation type="journal article" date="2020" name="Plant J.">
        <title>Transposons played a major role in the diversification between the closely related almond and peach genomes: results from the almond genome sequence.</title>
        <authorList>
            <person name="Alioto T."/>
            <person name="Alexiou K.G."/>
            <person name="Bardil A."/>
            <person name="Barteri F."/>
            <person name="Castanera R."/>
            <person name="Cruz F."/>
            <person name="Dhingra A."/>
            <person name="Duval H."/>
            <person name="Fernandez I Marti A."/>
            <person name="Frias L."/>
            <person name="Galan B."/>
            <person name="Garcia J.L."/>
            <person name="Howad W."/>
            <person name="Gomez-Garrido J."/>
            <person name="Gut M."/>
            <person name="Julca I."/>
            <person name="Morata J."/>
            <person name="Puigdomenech P."/>
            <person name="Ribeca P."/>
            <person name="Rubio Cabetas M.J."/>
            <person name="Vlasova A."/>
            <person name="Wirthensohn M."/>
            <person name="Garcia-Mas J."/>
            <person name="Gabaldon T."/>
            <person name="Casacuberta J.M."/>
            <person name="Arus P."/>
        </authorList>
    </citation>
    <scope>NUCLEOTIDE SEQUENCE [LARGE SCALE GENOMIC DNA]</scope>
    <source>
        <strain evidence="2">cv. Texas</strain>
    </source>
</reference>
<dbReference type="Gramene" id="VVA36918">
    <property type="protein sequence ID" value="VVA36918"/>
    <property type="gene ID" value="Prudul26B020076"/>
</dbReference>
<dbReference type="InParanoid" id="A0A5E4GBG1"/>
<name>A0A5E4GBG1_PRUDU</name>
<dbReference type="EMBL" id="CABIKO010000487">
    <property type="protein sequence ID" value="VVA36918.1"/>
    <property type="molecule type" value="Genomic_DNA"/>
</dbReference>
<protein>
    <submittedName>
        <fullName evidence="1">Uncharacterized protein</fullName>
    </submittedName>
</protein>
<evidence type="ECO:0000313" key="2">
    <source>
        <dbReference type="Proteomes" id="UP000327085"/>
    </source>
</evidence>
<accession>A0A5E4GBG1</accession>